<reference evidence="1" key="1">
    <citation type="submission" date="2019-06" db="EMBL/GenBank/DDBJ databases">
        <authorList>
            <consortium name="Wellcome Sanger Institute Data Sharing"/>
        </authorList>
    </citation>
    <scope>NUCLEOTIDE SEQUENCE [LARGE SCALE GENOMIC DNA]</scope>
</reference>
<name>A0A673BNI1_9TELE</name>
<evidence type="ECO:0000313" key="1">
    <source>
        <dbReference type="Ensembl" id="ENSSORP00005042824.1"/>
    </source>
</evidence>
<evidence type="ECO:0000313" key="2">
    <source>
        <dbReference type="Proteomes" id="UP000472271"/>
    </source>
</evidence>
<dbReference type="Ensembl" id="ENSSORT00005043914.1">
    <property type="protein sequence ID" value="ENSSORP00005042824.1"/>
    <property type="gene ID" value="ENSSORG00005019824.1"/>
</dbReference>
<keyword evidence="2" id="KW-1185">Reference proteome</keyword>
<reference evidence="1" key="2">
    <citation type="submission" date="2025-08" db="UniProtKB">
        <authorList>
            <consortium name="Ensembl"/>
        </authorList>
    </citation>
    <scope>IDENTIFICATION</scope>
</reference>
<dbReference type="AlphaFoldDB" id="A0A673BNI1"/>
<organism evidence="1 2">
    <name type="scientific">Sphaeramia orbicularis</name>
    <name type="common">orbiculate cardinalfish</name>
    <dbReference type="NCBI Taxonomy" id="375764"/>
    <lineage>
        <taxon>Eukaryota</taxon>
        <taxon>Metazoa</taxon>
        <taxon>Chordata</taxon>
        <taxon>Craniata</taxon>
        <taxon>Vertebrata</taxon>
        <taxon>Euteleostomi</taxon>
        <taxon>Actinopterygii</taxon>
        <taxon>Neopterygii</taxon>
        <taxon>Teleostei</taxon>
        <taxon>Neoteleostei</taxon>
        <taxon>Acanthomorphata</taxon>
        <taxon>Gobiaria</taxon>
        <taxon>Kurtiformes</taxon>
        <taxon>Apogonoidei</taxon>
        <taxon>Apogonidae</taxon>
        <taxon>Apogoninae</taxon>
        <taxon>Sphaeramia</taxon>
    </lineage>
</organism>
<protein>
    <submittedName>
        <fullName evidence="1">Uncharacterized protein</fullName>
    </submittedName>
</protein>
<proteinExistence type="predicted"/>
<reference evidence="1" key="3">
    <citation type="submission" date="2025-09" db="UniProtKB">
        <authorList>
            <consortium name="Ensembl"/>
        </authorList>
    </citation>
    <scope>IDENTIFICATION</scope>
</reference>
<dbReference type="InParanoid" id="A0A673BNI1"/>
<dbReference type="Proteomes" id="UP000472271">
    <property type="component" value="Chromosome 6"/>
</dbReference>
<sequence>MQRIIWFDYPSCLVPTIQACGGRVVIWGCFRSLSCTQTDRQTNAGKNITSLAEVMKKKLLLQQRHC</sequence>
<accession>A0A673BNI1</accession>
<dbReference type="PROSITE" id="PS51257">
    <property type="entry name" value="PROKAR_LIPOPROTEIN"/>
    <property type="match status" value="1"/>
</dbReference>